<dbReference type="EMBL" id="JACIEQ010000001">
    <property type="protein sequence ID" value="MBB4020546.1"/>
    <property type="molecule type" value="Genomic_DNA"/>
</dbReference>
<dbReference type="PANTHER" id="PTHR45458">
    <property type="entry name" value="SHORT-CHAIN DEHYDROGENASE/REDUCTASE SDR"/>
    <property type="match status" value="1"/>
</dbReference>
<evidence type="ECO:0000313" key="2">
    <source>
        <dbReference type="EMBL" id="MBB4020546.1"/>
    </source>
</evidence>
<dbReference type="InterPro" id="IPR052184">
    <property type="entry name" value="SDR_enzymes"/>
</dbReference>
<dbReference type="PANTHER" id="PTHR45458:SF1">
    <property type="entry name" value="SHORT CHAIN DEHYDROGENASE"/>
    <property type="match status" value="1"/>
</dbReference>
<dbReference type="PRINTS" id="PR00080">
    <property type="entry name" value="SDRFAMILY"/>
</dbReference>
<gene>
    <name evidence="2" type="ORF">GGR17_000337</name>
</gene>
<dbReference type="Pfam" id="PF00106">
    <property type="entry name" value="adh_short"/>
    <property type="match status" value="1"/>
</dbReference>
<accession>A0A840CCJ6</accession>
<dbReference type="Proteomes" id="UP000585681">
    <property type="component" value="Unassembled WGS sequence"/>
</dbReference>
<keyword evidence="3" id="KW-1185">Reference proteome</keyword>
<dbReference type="InterPro" id="IPR036291">
    <property type="entry name" value="NAD(P)-bd_dom_sf"/>
</dbReference>
<proteinExistence type="inferred from homology"/>
<sequence length="223" mass="23384">MPLTALVTGANRGIGLQLVRGYAADGDSPIGTHRGSAAPQVPGVRWETLDVAEPASQAALAHTLAAHPIDLLVCNAGLYLDGGENLAGGYPPEMWAQMFATNVTGVFLTVQSLLPNLQLSAAPKIAIISSQMASHTRAPGRSYIYRSSKAAALNLGRNLATDLKPLGIAVGIYHPGWVKTEMGGESAEITAEQASAGLRARFAALRLETTGCFETWDGHPHAY</sequence>
<evidence type="ECO:0000256" key="1">
    <source>
        <dbReference type="RuleBase" id="RU000363"/>
    </source>
</evidence>
<dbReference type="InterPro" id="IPR002347">
    <property type="entry name" value="SDR_fam"/>
</dbReference>
<reference evidence="2" key="1">
    <citation type="submission" date="2020-08" db="EMBL/GenBank/DDBJ databases">
        <title>Genomic Encyclopedia of Type Strains, Phase IV (KMG-IV): sequencing the most valuable type-strain genomes for metagenomic binning, comparative biology and taxonomic classification.</title>
        <authorList>
            <person name="Goeker M."/>
        </authorList>
    </citation>
    <scope>NUCLEOTIDE SEQUENCE [LARGE SCALE GENOMIC DNA]</scope>
    <source>
        <strain evidence="2">DSM 105040</strain>
    </source>
</reference>
<comment type="similarity">
    <text evidence="1">Belongs to the short-chain dehydrogenases/reductases (SDR) family.</text>
</comment>
<protein>
    <submittedName>
        <fullName evidence="2">NAD(P)-dependent dehydrogenase (Short-subunit alcohol dehydrogenase family)</fullName>
    </submittedName>
</protein>
<organism evidence="2 3">
    <name type="scientific">Actibacterium naphthalenivorans</name>
    <dbReference type="NCBI Taxonomy" id="1614693"/>
    <lineage>
        <taxon>Bacteria</taxon>
        <taxon>Pseudomonadati</taxon>
        <taxon>Pseudomonadota</taxon>
        <taxon>Alphaproteobacteria</taxon>
        <taxon>Rhodobacterales</taxon>
        <taxon>Roseobacteraceae</taxon>
        <taxon>Actibacterium</taxon>
    </lineage>
</organism>
<dbReference type="Gene3D" id="3.40.50.720">
    <property type="entry name" value="NAD(P)-binding Rossmann-like Domain"/>
    <property type="match status" value="1"/>
</dbReference>
<dbReference type="GO" id="GO:0016616">
    <property type="term" value="F:oxidoreductase activity, acting on the CH-OH group of donors, NAD or NADP as acceptor"/>
    <property type="evidence" value="ECO:0007669"/>
    <property type="project" value="TreeGrafter"/>
</dbReference>
<dbReference type="SUPFAM" id="SSF51735">
    <property type="entry name" value="NAD(P)-binding Rossmann-fold domains"/>
    <property type="match status" value="1"/>
</dbReference>
<comment type="caution">
    <text evidence="2">The sequence shown here is derived from an EMBL/GenBank/DDBJ whole genome shotgun (WGS) entry which is preliminary data.</text>
</comment>
<dbReference type="PRINTS" id="PR00081">
    <property type="entry name" value="GDHRDH"/>
</dbReference>
<dbReference type="AlphaFoldDB" id="A0A840CCJ6"/>
<evidence type="ECO:0000313" key="3">
    <source>
        <dbReference type="Proteomes" id="UP000585681"/>
    </source>
</evidence>
<name>A0A840CCJ6_9RHOB</name>